<dbReference type="Gene3D" id="2.30.30.40">
    <property type="entry name" value="SH3 Domains"/>
    <property type="match status" value="1"/>
</dbReference>
<dbReference type="PANTHER" id="PTHR10654:SF20">
    <property type="entry name" value="ENHANCER OF FILAMENTATION 1"/>
    <property type="match status" value="1"/>
</dbReference>
<keyword evidence="8" id="KW-0965">Cell junction</keyword>
<evidence type="ECO:0000256" key="6">
    <source>
        <dbReference type="ARBA" id="ARBA00022553"/>
    </source>
</evidence>
<feature type="compositionally biased region" description="Low complexity" evidence="11">
    <location>
        <begin position="645"/>
        <end position="669"/>
    </location>
</feature>
<keyword evidence="7" id="KW-0130">Cell adhesion</keyword>
<dbReference type="SUPFAM" id="SSF50044">
    <property type="entry name" value="SH3-domain"/>
    <property type="match status" value="1"/>
</dbReference>
<sequence>MAKALYDNVPESPEELAFRKGDILTVIEQNTGGLEGWWLCSLHGRQGIAPGNRLKLLIGPMFDSQSPNQMTTTQASQQQAYPAPITQNSSFTDSVYQVPPSHQNQQSIYQVPPSHRPTDKDIYQVPPSVQRSIWVFPFTPACSCVSKLPSFRFSTKLQIYSCATPVNKVVPPVKASTMLAEEIYIVTQGLGGGQDRKCLAERYCSLNFPSSLYWQKACQPSYDPGKCFHTMRDCEPGSQNPGLNLSRCQCERGLGPTLKCIIYDDPVIGENSPYQRLTAGGLKHHCKGGQRLKETTSCSAVSDRPMSKPLRIVHLSMSVQCMREGSGHWRSWCVYGDFFMAWVTMSFLVCRVSWVLAQSHFEGASSLINFPPALFYVVGSSGASLELEQRAISSGASLELEQRAISSGASLELEQRAISSAASLELELSYRSHSRAGANFTNKSQCLIVVTPVRVGQGYANESISQYQQDMYDVPPVRPQGVYDIPPTMQKGHMSPGQTGDLQAQGVYDVPPSTQGVYSAPLQREGNYDFPPPMRNKAEGVYDVPPPSIKPLGHSNYDFPPSSDMVPRNNKGIYDIPPTHLLGHQLGAQKDVYDIPRGMQLPGNQKTAGDRLASEKGEGIYDVPPQVLQDSRAFHDVTDGMNRLSYSSTGSTRSNMSTSSTTSKESSVSTTLTQENKLLLDLDTAIQRVSWLQQSAESSVSGLMGYVAPNWRSYEYMEKHANEIHVAVDKVKQNLTDFLNFSKGATANASGLSDLPLYTKLKKQLQRLEDSNQILTQTSHALDGWSWSLNVLATNKPHNKCDDLDRFIMVARTILDDVKQLASSVSTNAELLFQRSPCGLGSNSVSDLRAEDKNSKDYIYNSPQPHLGKEDNAVSQCKALSGLADTDQKSNNIAEKCVKSWMEDYDYVHLQGKEEFERQQKELLEKENIIKQNKIQLEKEQLNQFKQLEKEVIKPVENDISTWSASQNIPQTNSGQCAKDKQLLFFYSEQCETHFVTLLNAIDAFFSCISAGQPPRIFVAHSKFVILSAHKLVFIGDTLSRQTSTLEIRNKVMNCSNILCEHLKSIVSSTKMAALHYPSTAAVQDMVDRVTDLSHHAQQFKVQLLQMASV</sequence>
<keyword evidence="14" id="KW-1185">Reference proteome</keyword>
<comment type="similarity">
    <text evidence="3">Belongs to the CAS family.</text>
</comment>
<feature type="non-terminal residue" evidence="13">
    <location>
        <position position="1"/>
    </location>
</feature>
<dbReference type="Gene3D" id="1.20.120.230">
    <property type="entry name" value="Alpha-catenin/vinculin-like"/>
    <property type="match status" value="1"/>
</dbReference>
<keyword evidence="6" id="KW-0597">Phosphoprotein</keyword>
<dbReference type="EMBL" id="JAAWVQ010170452">
    <property type="protein sequence ID" value="MBN3287916.1"/>
    <property type="molecule type" value="Genomic_DNA"/>
</dbReference>
<evidence type="ECO:0000256" key="3">
    <source>
        <dbReference type="ARBA" id="ARBA00007848"/>
    </source>
</evidence>
<gene>
    <name evidence="13" type="primary">Nedd9_1</name>
    <name evidence="13" type="ORF">GTO93_0016024</name>
</gene>
<feature type="region of interest" description="Disordered" evidence="11">
    <location>
        <begin position="644"/>
        <end position="669"/>
    </location>
</feature>
<dbReference type="Gene3D" id="1.20.120.830">
    <property type="entry name" value="Serine-rich domain"/>
    <property type="match status" value="1"/>
</dbReference>
<dbReference type="InterPro" id="IPR001452">
    <property type="entry name" value="SH3_domain"/>
</dbReference>
<comment type="caution">
    <text evidence="13">The sequence shown here is derived from an EMBL/GenBank/DDBJ whole genome shotgun (WGS) entry which is preliminary data.</text>
</comment>
<dbReference type="Pfam" id="PF00018">
    <property type="entry name" value="SH3_1"/>
    <property type="match status" value="1"/>
</dbReference>
<keyword evidence="10" id="KW-0175">Coiled coil</keyword>
<dbReference type="SMART" id="SM00326">
    <property type="entry name" value="SH3"/>
    <property type="match status" value="1"/>
</dbReference>
<dbReference type="InterPro" id="IPR037362">
    <property type="entry name" value="CAS_fam"/>
</dbReference>
<dbReference type="PROSITE" id="PS50002">
    <property type="entry name" value="SH3"/>
    <property type="match status" value="1"/>
</dbReference>
<organism evidence="13 14">
    <name type="scientific">Polyodon spathula</name>
    <name type="common">North American paddlefish</name>
    <name type="synonym">Squalus spathula</name>
    <dbReference type="NCBI Taxonomy" id="7913"/>
    <lineage>
        <taxon>Eukaryota</taxon>
        <taxon>Metazoa</taxon>
        <taxon>Chordata</taxon>
        <taxon>Craniata</taxon>
        <taxon>Vertebrata</taxon>
        <taxon>Euteleostomi</taxon>
        <taxon>Actinopterygii</taxon>
        <taxon>Chondrostei</taxon>
        <taxon>Acipenseriformes</taxon>
        <taxon>Polyodontidae</taxon>
        <taxon>Polyodon</taxon>
    </lineage>
</organism>
<dbReference type="CDD" id="cd12002">
    <property type="entry name" value="SH3_NEDD9"/>
    <property type="match status" value="1"/>
</dbReference>
<keyword evidence="5" id="KW-0963">Cytoplasm</keyword>
<dbReference type="InterPro" id="IPR035746">
    <property type="entry name" value="NEDD9_SH3"/>
</dbReference>
<accession>A0ABS2YP87</accession>
<dbReference type="Pfam" id="PF12026">
    <property type="entry name" value="CAS_C"/>
    <property type="match status" value="1"/>
</dbReference>
<proteinExistence type="inferred from homology"/>
<dbReference type="InterPro" id="IPR036028">
    <property type="entry name" value="SH3-like_dom_sf"/>
</dbReference>
<evidence type="ECO:0000256" key="8">
    <source>
        <dbReference type="ARBA" id="ARBA00022949"/>
    </source>
</evidence>
<dbReference type="Pfam" id="PF08824">
    <property type="entry name" value="Serine_rich"/>
    <property type="match status" value="1"/>
</dbReference>
<evidence type="ECO:0000259" key="12">
    <source>
        <dbReference type="PROSITE" id="PS50002"/>
    </source>
</evidence>
<evidence type="ECO:0000256" key="9">
    <source>
        <dbReference type="PROSITE-ProRule" id="PRU00192"/>
    </source>
</evidence>
<evidence type="ECO:0000256" key="7">
    <source>
        <dbReference type="ARBA" id="ARBA00022889"/>
    </source>
</evidence>
<evidence type="ECO:0000256" key="1">
    <source>
        <dbReference type="ARBA" id="ARBA00004246"/>
    </source>
</evidence>
<feature type="non-terminal residue" evidence="13">
    <location>
        <position position="1110"/>
    </location>
</feature>
<feature type="domain" description="SH3" evidence="12">
    <location>
        <begin position="1"/>
        <end position="59"/>
    </location>
</feature>
<evidence type="ECO:0000313" key="14">
    <source>
        <dbReference type="Proteomes" id="UP001166093"/>
    </source>
</evidence>
<protein>
    <submittedName>
        <fullName evidence="13">CASL protein</fullName>
    </submittedName>
</protein>
<keyword evidence="4 9" id="KW-0728">SH3 domain</keyword>
<feature type="coiled-coil region" evidence="10">
    <location>
        <begin position="913"/>
        <end position="941"/>
    </location>
</feature>
<dbReference type="Proteomes" id="UP001166093">
    <property type="component" value="Unassembled WGS sequence"/>
</dbReference>
<name>A0ABS2YP87_POLSP</name>
<evidence type="ECO:0000256" key="2">
    <source>
        <dbReference type="ARBA" id="ARBA00004496"/>
    </source>
</evidence>
<evidence type="ECO:0000256" key="11">
    <source>
        <dbReference type="SAM" id="MobiDB-lite"/>
    </source>
</evidence>
<evidence type="ECO:0000313" key="13">
    <source>
        <dbReference type="EMBL" id="MBN3287916.1"/>
    </source>
</evidence>
<dbReference type="InterPro" id="IPR038319">
    <property type="entry name" value="Serine_rich_sf"/>
</dbReference>
<evidence type="ECO:0000256" key="4">
    <source>
        <dbReference type="ARBA" id="ARBA00022443"/>
    </source>
</evidence>
<comment type="subcellular location">
    <subcellularLocation>
        <location evidence="1">Cell junction</location>
        <location evidence="1">Focal adhesion</location>
    </subcellularLocation>
    <subcellularLocation>
        <location evidence="2">Cytoplasm</location>
    </subcellularLocation>
</comment>
<evidence type="ECO:0000256" key="5">
    <source>
        <dbReference type="ARBA" id="ARBA00022490"/>
    </source>
</evidence>
<evidence type="ECO:0000256" key="10">
    <source>
        <dbReference type="SAM" id="Coils"/>
    </source>
</evidence>
<reference evidence="13" key="1">
    <citation type="journal article" date="2021" name="Cell">
        <title>Tracing the genetic footprints of vertebrate landing in non-teleost ray-finned fishes.</title>
        <authorList>
            <person name="Bi X."/>
            <person name="Wang K."/>
            <person name="Yang L."/>
            <person name="Pan H."/>
            <person name="Jiang H."/>
            <person name="Wei Q."/>
            <person name="Fang M."/>
            <person name="Yu H."/>
            <person name="Zhu C."/>
            <person name="Cai Y."/>
            <person name="He Y."/>
            <person name="Gan X."/>
            <person name="Zeng H."/>
            <person name="Yu D."/>
            <person name="Zhu Y."/>
            <person name="Jiang H."/>
            <person name="Qiu Q."/>
            <person name="Yang H."/>
            <person name="Zhang Y.E."/>
            <person name="Wang W."/>
            <person name="Zhu M."/>
            <person name="He S."/>
            <person name="Zhang G."/>
        </authorList>
    </citation>
    <scope>NUCLEOTIDE SEQUENCE</scope>
    <source>
        <strain evidence="13">Pddl_001</strain>
    </source>
</reference>
<dbReference type="InterPro" id="IPR014928">
    <property type="entry name" value="Serine_rich_dom"/>
</dbReference>
<dbReference type="InterPro" id="IPR021901">
    <property type="entry name" value="CAS_C"/>
</dbReference>
<dbReference type="PANTHER" id="PTHR10654">
    <property type="entry name" value="CAS SCAFFOLDING PROTEIN"/>
    <property type="match status" value="1"/>
</dbReference>